<keyword evidence="4" id="KW-0408">Iron</keyword>
<dbReference type="SUPFAM" id="SSF47781">
    <property type="entry name" value="RuvA domain 2-like"/>
    <property type="match status" value="1"/>
</dbReference>
<dbReference type="PROSITE" id="PS51918">
    <property type="entry name" value="RADICAL_SAM"/>
    <property type="match status" value="1"/>
</dbReference>
<dbReference type="InterPro" id="IPR058240">
    <property type="entry name" value="rSAM_sf"/>
</dbReference>
<dbReference type="CDD" id="cd01335">
    <property type="entry name" value="Radical_SAM"/>
    <property type="match status" value="1"/>
</dbReference>
<feature type="domain" description="Radical SAM core" evidence="6">
    <location>
        <begin position="50"/>
        <end position="289"/>
    </location>
</feature>
<proteinExistence type="predicted"/>
<evidence type="ECO:0000313" key="8">
    <source>
        <dbReference type="Proteomes" id="UP000662888"/>
    </source>
</evidence>
<name>A0AA48WEQ6_9BURK</name>
<dbReference type="SMART" id="SM00729">
    <property type="entry name" value="Elp3"/>
    <property type="match status" value="1"/>
</dbReference>
<evidence type="ECO:0000259" key="6">
    <source>
        <dbReference type="PROSITE" id="PS51918"/>
    </source>
</evidence>
<sequence length="410" mass="45640">MELTDKLDILADAAKYDASCASSGAPRRTSEGKDGIGATNGMGICHSYTPDGRCVSLLKILLTNFCVYDCQYCVNRRTSNVPRARFSVDEVVKLTVDFYLRNYIDGLFLSSGIIQSADYTMEQLVAIARQLREVHHFRGYIHLKTIPDADAALIAAAGKYADRLSVNIELPTEGSIERLAPEKSVHTIKLAMGSIRRKLDEKAEEPRAPKFAPAGQSTQMIVGADASDDHTILGTAETLYGSYKLKRVYYSAFSPIPHSPDSVPLAPPPMQREHRLYQADFLMRGYGFNAAELLPAAGNLALDIDPKLAWALAHREHFPMDLNMAEEAMIARVPGIGLRNAKRLVELRRLRRIRYADLTRLRCSMKKIAPFIVTADYRPASDTTESEVLRRSMAEHSPRQLDLWAQLQAA</sequence>
<accession>A0AA48WEQ6</accession>
<dbReference type="Gene3D" id="3.20.20.70">
    <property type="entry name" value="Aldolase class I"/>
    <property type="match status" value="1"/>
</dbReference>
<evidence type="ECO:0000256" key="5">
    <source>
        <dbReference type="ARBA" id="ARBA00023014"/>
    </source>
</evidence>
<dbReference type="InterPro" id="IPR023874">
    <property type="entry name" value="DNA_rSAM_put"/>
</dbReference>
<dbReference type="Pfam" id="PF04055">
    <property type="entry name" value="Radical_SAM"/>
    <property type="match status" value="1"/>
</dbReference>
<comment type="cofactor">
    <cofactor evidence="1">
        <name>[4Fe-4S] cluster</name>
        <dbReference type="ChEBI" id="CHEBI:49883"/>
    </cofactor>
</comment>
<evidence type="ECO:0000256" key="1">
    <source>
        <dbReference type="ARBA" id="ARBA00001966"/>
    </source>
</evidence>
<dbReference type="PANTHER" id="PTHR21180">
    <property type="entry name" value="ENDONUCLEASE/EXONUCLEASE/PHOSPHATASE FAMILY DOMAIN-CONTAINING PROTEIN 1"/>
    <property type="match status" value="1"/>
</dbReference>
<protein>
    <submittedName>
        <fullName evidence="7">DNA modification/repair radical SAM protein</fullName>
    </submittedName>
</protein>
<evidence type="ECO:0000313" key="7">
    <source>
        <dbReference type="EMBL" id="QPI50948.1"/>
    </source>
</evidence>
<dbReference type="InterPro" id="IPR013785">
    <property type="entry name" value="Aldolase_TIM"/>
</dbReference>
<dbReference type="InterPro" id="IPR051675">
    <property type="entry name" value="Endo/Exo/Phosphatase_dom_1"/>
</dbReference>
<dbReference type="Proteomes" id="UP000662888">
    <property type="component" value="Chromosome"/>
</dbReference>
<dbReference type="InterPro" id="IPR010994">
    <property type="entry name" value="RuvA_2-like"/>
</dbReference>
<dbReference type="PANTHER" id="PTHR21180:SF9">
    <property type="entry name" value="TYPE II SECRETION SYSTEM PROTEIN K"/>
    <property type="match status" value="1"/>
</dbReference>
<organism evidence="7 8">
    <name type="scientific">Massilia antarctica</name>
    <dbReference type="NCBI Taxonomy" id="2765360"/>
    <lineage>
        <taxon>Bacteria</taxon>
        <taxon>Pseudomonadati</taxon>
        <taxon>Pseudomonadota</taxon>
        <taxon>Betaproteobacteria</taxon>
        <taxon>Burkholderiales</taxon>
        <taxon>Oxalobacteraceae</taxon>
        <taxon>Telluria group</taxon>
        <taxon>Massilia</taxon>
    </lineage>
</organism>
<evidence type="ECO:0000256" key="3">
    <source>
        <dbReference type="ARBA" id="ARBA00022723"/>
    </source>
</evidence>
<dbReference type="SFLD" id="SFLDS00029">
    <property type="entry name" value="Radical_SAM"/>
    <property type="match status" value="1"/>
</dbReference>
<keyword evidence="5" id="KW-0411">Iron-sulfur</keyword>
<keyword evidence="3" id="KW-0479">Metal-binding</keyword>
<dbReference type="InterPro" id="IPR006638">
    <property type="entry name" value="Elp3/MiaA/NifB-like_rSAM"/>
</dbReference>
<gene>
    <name evidence="7" type="ORF">IV454_05150</name>
</gene>
<dbReference type="RefSeq" id="WP_206090602.1">
    <property type="nucleotide sequence ID" value="NZ_CP065053.1"/>
</dbReference>
<keyword evidence="2" id="KW-0949">S-adenosyl-L-methionine</keyword>
<dbReference type="InterPro" id="IPR007197">
    <property type="entry name" value="rSAM"/>
</dbReference>
<keyword evidence="8" id="KW-1185">Reference proteome</keyword>
<reference evidence="7 8" key="1">
    <citation type="submission" date="2020-11" db="EMBL/GenBank/DDBJ databases">
        <authorList>
            <person name="Sun Q."/>
        </authorList>
    </citation>
    <scope>NUCLEOTIDE SEQUENCE [LARGE SCALE GENOMIC DNA]</scope>
    <source>
        <strain evidence="7 8">P8398</strain>
    </source>
</reference>
<dbReference type="SFLD" id="SFLDG01102">
    <property type="entry name" value="Uncharacterised_Radical_SAM_Su"/>
    <property type="match status" value="1"/>
</dbReference>
<dbReference type="SUPFAM" id="SSF102114">
    <property type="entry name" value="Radical SAM enzymes"/>
    <property type="match status" value="1"/>
</dbReference>
<dbReference type="NCBIfam" id="TIGR03916">
    <property type="entry name" value="rSAM_link_UDG"/>
    <property type="match status" value="1"/>
</dbReference>
<evidence type="ECO:0000256" key="2">
    <source>
        <dbReference type="ARBA" id="ARBA00022691"/>
    </source>
</evidence>
<dbReference type="EMBL" id="CP065053">
    <property type="protein sequence ID" value="QPI50948.1"/>
    <property type="molecule type" value="Genomic_DNA"/>
</dbReference>
<evidence type="ECO:0000256" key="4">
    <source>
        <dbReference type="ARBA" id="ARBA00023004"/>
    </source>
</evidence>